<dbReference type="AlphaFoldDB" id="G9YFQ8"/>
<sequence>MINRKRAAYTGGVVILLLIIFGIWQGVHKPAVPVSEAGPVFAYADVEHIMMSHPGYAAYHRLQLEHNAMVAEYQFEQWHYSRKAGQDGKALQVMQQTSIMGAAAAEQELRAKVALKEADINNALQQKYEEILKEKERRLPSLSDAERLRALNLQLRLNTLAMTDTQRNAARNELIALLRKNGGTNSEQAVAEAEAEMTPYKEKARKELEDFAAATKAELQGRQNMNDELLKKGSEALLHMPDPVIWNQEWKEKLDAKEQEMNAAKEVIMTDIRARAADVAKEQGIDMIFSDYVGVGTALDVTDDIIAKLA</sequence>
<dbReference type="RefSeq" id="WP_006789454.1">
    <property type="nucleotide sequence ID" value="NZ_JH417570.1"/>
</dbReference>
<evidence type="ECO:0000313" key="3">
    <source>
        <dbReference type="Proteomes" id="UP000005481"/>
    </source>
</evidence>
<feature type="transmembrane region" description="Helical" evidence="1">
    <location>
        <begin position="7"/>
        <end position="27"/>
    </location>
</feature>
<dbReference type="HOGENOM" id="CLU_876417_0_0_9"/>
<gene>
    <name evidence="2" type="ORF">HMPREF0080_00470</name>
</gene>
<dbReference type="STRING" id="861450.HMPREF0080_00470"/>
<accession>G9YFQ8</accession>
<keyword evidence="1" id="KW-1133">Transmembrane helix</keyword>
<proteinExistence type="predicted"/>
<dbReference type="OrthoDB" id="3034392at2"/>
<dbReference type="Gene3D" id="3.30.910.20">
    <property type="entry name" value="Skp domain"/>
    <property type="match status" value="1"/>
</dbReference>
<dbReference type="eggNOG" id="ENOG503387G">
    <property type="taxonomic scope" value="Bacteria"/>
</dbReference>
<keyword evidence="1" id="KW-0472">Membrane</keyword>
<name>G9YFQ8_9FIRM</name>
<keyword evidence="1" id="KW-0812">Transmembrane</keyword>
<evidence type="ECO:0000313" key="2">
    <source>
        <dbReference type="EMBL" id="EHM42876.1"/>
    </source>
</evidence>
<dbReference type="SUPFAM" id="SSF111384">
    <property type="entry name" value="OmpH-like"/>
    <property type="match status" value="1"/>
</dbReference>
<dbReference type="EMBL" id="AGCJ01000014">
    <property type="protein sequence ID" value="EHM42876.1"/>
    <property type="molecule type" value="Genomic_DNA"/>
</dbReference>
<dbReference type="InterPro" id="IPR024930">
    <property type="entry name" value="Skp_dom_sf"/>
</dbReference>
<dbReference type="Proteomes" id="UP000005481">
    <property type="component" value="Unassembled WGS sequence"/>
</dbReference>
<keyword evidence="3" id="KW-1185">Reference proteome</keyword>
<comment type="caution">
    <text evidence="2">The sequence shown here is derived from an EMBL/GenBank/DDBJ whole genome shotgun (WGS) entry which is preliminary data.</text>
</comment>
<organism evidence="2 3">
    <name type="scientific">Anaeroglobus geminatus F0357</name>
    <dbReference type="NCBI Taxonomy" id="861450"/>
    <lineage>
        <taxon>Bacteria</taxon>
        <taxon>Bacillati</taxon>
        <taxon>Bacillota</taxon>
        <taxon>Negativicutes</taxon>
        <taxon>Veillonellales</taxon>
        <taxon>Veillonellaceae</taxon>
        <taxon>Anaeroglobus</taxon>
    </lineage>
</organism>
<dbReference type="PATRIC" id="fig|861450.3.peg.451"/>
<protein>
    <submittedName>
        <fullName evidence="2">Outer membrane protein</fullName>
    </submittedName>
</protein>
<reference evidence="2 3" key="1">
    <citation type="submission" date="2011-08" db="EMBL/GenBank/DDBJ databases">
        <authorList>
            <person name="Weinstock G."/>
            <person name="Sodergren E."/>
            <person name="Clifton S."/>
            <person name="Fulton L."/>
            <person name="Fulton B."/>
            <person name="Courtney L."/>
            <person name="Fronick C."/>
            <person name="Harrison M."/>
            <person name="Strong C."/>
            <person name="Farmer C."/>
            <person name="Delahaunty K."/>
            <person name="Markovic C."/>
            <person name="Hall O."/>
            <person name="Minx P."/>
            <person name="Tomlinson C."/>
            <person name="Mitreva M."/>
            <person name="Hou S."/>
            <person name="Chen J."/>
            <person name="Wollam A."/>
            <person name="Pepin K.H."/>
            <person name="Johnson M."/>
            <person name="Bhonagiri V."/>
            <person name="Zhang X."/>
            <person name="Suruliraj S."/>
            <person name="Warren W."/>
            <person name="Chinwalla A."/>
            <person name="Mardis E.R."/>
            <person name="Wilson R.K."/>
        </authorList>
    </citation>
    <scope>NUCLEOTIDE SEQUENCE [LARGE SCALE GENOMIC DNA]</scope>
    <source>
        <strain evidence="2 3">F0357</strain>
    </source>
</reference>
<evidence type="ECO:0000256" key="1">
    <source>
        <dbReference type="SAM" id="Phobius"/>
    </source>
</evidence>